<evidence type="ECO:0000313" key="3">
    <source>
        <dbReference type="Proteomes" id="UP000218209"/>
    </source>
</evidence>
<reference evidence="2 3" key="1">
    <citation type="submission" date="2017-03" db="EMBL/GenBank/DDBJ databases">
        <title>WGS assembly of Porphyra umbilicalis.</title>
        <authorList>
            <person name="Brawley S.H."/>
            <person name="Blouin N.A."/>
            <person name="Ficko-Blean E."/>
            <person name="Wheeler G.L."/>
            <person name="Lohr M."/>
            <person name="Goodson H.V."/>
            <person name="Jenkins J.W."/>
            <person name="Blaby-Haas C.E."/>
            <person name="Helliwell K.E."/>
            <person name="Chan C."/>
            <person name="Marriage T."/>
            <person name="Bhattacharya D."/>
            <person name="Klein A.S."/>
            <person name="Badis Y."/>
            <person name="Brodie J."/>
            <person name="Cao Y."/>
            <person name="Collen J."/>
            <person name="Dittami S.M."/>
            <person name="Gachon C.M."/>
            <person name="Green B.R."/>
            <person name="Karpowicz S."/>
            <person name="Kim J.W."/>
            <person name="Kudahl U."/>
            <person name="Lin S."/>
            <person name="Michel G."/>
            <person name="Mittag M."/>
            <person name="Olson B.J."/>
            <person name="Pangilinan J."/>
            <person name="Peng Y."/>
            <person name="Qiu H."/>
            <person name="Shu S."/>
            <person name="Singer J.T."/>
            <person name="Smith A.G."/>
            <person name="Sprecher B.N."/>
            <person name="Wagner V."/>
            <person name="Wang W."/>
            <person name="Wang Z.-Y."/>
            <person name="Yan J."/>
            <person name="Yarish C."/>
            <person name="Zoeuner-Riek S."/>
            <person name="Zhuang Y."/>
            <person name="Zou Y."/>
            <person name="Lindquist E.A."/>
            <person name="Grimwood J."/>
            <person name="Barry K."/>
            <person name="Rokhsar D.S."/>
            <person name="Schmutz J."/>
            <person name="Stiller J.W."/>
            <person name="Grossman A.R."/>
            <person name="Prochnik S.E."/>
        </authorList>
    </citation>
    <scope>NUCLEOTIDE SEQUENCE [LARGE SCALE GENOMIC DNA]</scope>
    <source>
        <strain evidence="2">4086291</strain>
    </source>
</reference>
<feature type="region of interest" description="Disordered" evidence="1">
    <location>
        <begin position="144"/>
        <end position="165"/>
    </location>
</feature>
<protein>
    <submittedName>
        <fullName evidence="2">Uncharacterized protein</fullName>
    </submittedName>
</protein>
<dbReference type="AlphaFoldDB" id="A0A1X6NUR2"/>
<gene>
    <name evidence="2" type="ORF">BU14_0443s0003</name>
</gene>
<feature type="region of interest" description="Disordered" evidence="1">
    <location>
        <begin position="52"/>
        <end position="111"/>
    </location>
</feature>
<feature type="compositionally biased region" description="Gly residues" evidence="1">
    <location>
        <begin position="66"/>
        <end position="79"/>
    </location>
</feature>
<sequence>MPKVTPQDHPTRIITVQHRLGSGCWPRRGRRWLWYSGAGGAAHVGKRAYDGGDAGGASQRRRLGNGDVGGRSRSGGIRYGCGSRSVRREGGDAGGADDVGGSRGSSSSGVPTTFIVTPGARPWLECPRCLTLCASADAFVNHACNPPSPRVKGSARPADRREPAR</sequence>
<accession>A0A1X6NUR2</accession>
<evidence type="ECO:0000256" key="1">
    <source>
        <dbReference type="SAM" id="MobiDB-lite"/>
    </source>
</evidence>
<evidence type="ECO:0000313" key="2">
    <source>
        <dbReference type="EMBL" id="OSX72359.1"/>
    </source>
</evidence>
<name>A0A1X6NUR2_PORUM</name>
<organism evidence="2 3">
    <name type="scientific">Porphyra umbilicalis</name>
    <name type="common">Purple laver</name>
    <name type="synonym">Red alga</name>
    <dbReference type="NCBI Taxonomy" id="2786"/>
    <lineage>
        <taxon>Eukaryota</taxon>
        <taxon>Rhodophyta</taxon>
        <taxon>Bangiophyceae</taxon>
        <taxon>Bangiales</taxon>
        <taxon>Bangiaceae</taxon>
        <taxon>Porphyra</taxon>
    </lineage>
</organism>
<feature type="compositionally biased region" description="Gly residues" evidence="1">
    <location>
        <begin position="92"/>
        <end position="103"/>
    </location>
</feature>
<dbReference type="EMBL" id="KV919066">
    <property type="protein sequence ID" value="OSX72359.1"/>
    <property type="molecule type" value="Genomic_DNA"/>
</dbReference>
<keyword evidence="3" id="KW-1185">Reference proteome</keyword>
<dbReference type="Proteomes" id="UP000218209">
    <property type="component" value="Unassembled WGS sequence"/>
</dbReference>
<proteinExistence type="predicted"/>